<accession>A0A834JTP3</accession>
<dbReference type="Pfam" id="PF00293">
    <property type="entry name" value="NUDIX"/>
    <property type="match status" value="1"/>
</dbReference>
<keyword evidence="9" id="KW-0756">Sterol biosynthesis</keyword>
<gene>
    <name evidence="16" type="ORF">HZH68_010759</name>
</gene>
<evidence type="ECO:0000259" key="15">
    <source>
        <dbReference type="PROSITE" id="PS51462"/>
    </source>
</evidence>
<dbReference type="AlphaFoldDB" id="A0A834JTP3"/>
<comment type="caution">
    <text evidence="16">The sequence shown here is derived from an EMBL/GenBank/DDBJ whole genome shotgun (WGS) entry which is preliminary data.</text>
</comment>
<evidence type="ECO:0000256" key="12">
    <source>
        <dbReference type="ARBA" id="ARBA00023098"/>
    </source>
</evidence>
<keyword evidence="10" id="KW-0460">Magnesium</keyword>
<dbReference type="GO" id="GO:0009240">
    <property type="term" value="P:isopentenyl diphosphate biosynthetic process"/>
    <property type="evidence" value="ECO:0007669"/>
    <property type="project" value="TreeGrafter"/>
</dbReference>
<evidence type="ECO:0000256" key="14">
    <source>
        <dbReference type="ARBA" id="ARBA00023235"/>
    </source>
</evidence>
<dbReference type="GO" id="GO:0050992">
    <property type="term" value="P:dimethylallyl diphosphate biosynthetic process"/>
    <property type="evidence" value="ECO:0007669"/>
    <property type="project" value="UniProtKB-UniPathway"/>
</dbReference>
<keyword evidence="8" id="KW-0479">Metal-binding</keyword>
<dbReference type="PROSITE" id="PS51462">
    <property type="entry name" value="NUDIX"/>
    <property type="match status" value="1"/>
</dbReference>
<evidence type="ECO:0000256" key="6">
    <source>
        <dbReference type="ARBA" id="ARBA00012057"/>
    </source>
</evidence>
<evidence type="ECO:0000256" key="10">
    <source>
        <dbReference type="ARBA" id="ARBA00022842"/>
    </source>
</evidence>
<keyword evidence="17" id="KW-1185">Reference proteome</keyword>
<keyword evidence="14" id="KW-0413">Isomerase</keyword>
<sequence length="242" mass="28170">MSRSIFSMIQKLTSNVKSCHMAQIAFLQKVALEERCILVDEFDRPIGNASKRDCHRINNNGTIPLHRAFSVFLFNQDNDLLLQKRSPWKVTFPGCYTNSCCSHPLAEIPGETLEDDAIGIRRAAQRRLNYELGIPLSEIQLSDFFYLSRIHYFSSGDGIWGEHEIDYILFLQKDHITIDPNPDEVSEVQWVSKSMINDLTRTIKAPLTPWFQLILQYKLQLWWDNLKTLDKVQDYSVIQKYL</sequence>
<evidence type="ECO:0000256" key="2">
    <source>
        <dbReference type="ARBA" id="ARBA00001946"/>
    </source>
</evidence>
<evidence type="ECO:0000256" key="7">
    <source>
        <dbReference type="ARBA" id="ARBA00022516"/>
    </source>
</evidence>
<dbReference type="PIRSF" id="PIRSF018427">
    <property type="entry name" value="Isopntndiph_ism"/>
    <property type="match status" value="1"/>
</dbReference>
<evidence type="ECO:0000256" key="11">
    <source>
        <dbReference type="ARBA" id="ARBA00022955"/>
    </source>
</evidence>
<comment type="pathway">
    <text evidence="4">Isoprenoid biosynthesis; dimethylallyl diphosphate biosynthesis; dimethylallyl diphosphate from isopentenyl diphosphate: step 1/1.</text>
</comment>
<evidence type="ECO:0000313" key="16">
    <source>
        <dbReference type="EMBL" id="KAF7393940.1"/>
    </source>
</evidence>
<dbReference type="FunFam" id="3.90.79.10:FF:000012">
    <property type="entry name" value="Isopentenyl-diphosphate Delta-isomerase 1"/>
    <property type="match status" value="1"/>
</dbReference>
<dbReference type="GO" id="GO:0005737">
    <property type="term" value="C:cytoplasm"/>
    <property type="evidence" value="ECO:0007669"/>
    <property type="project" value="TreeGrafter"/>
</dbReference>
<keyword evidence="9" id="KW-0753">Steroid metabolism</keyword>
<comment type="catalytic activity">
    <reaction evidence="1">
        <text>isopentenyl diphosphate = dimethylallyl diphosphate</text>
        <dbReference type="Rhea" id="RHEA:23284"/>
        <dbReference type="ChEBI" id="CHEBI:57623"/>
        <dbReference type="ChEBI" id="CHEBI:128769"/>
        <dbReference type="EC" id="5.3.3.2"/>
    </reaction>
</comment>
<keyword evidence="11" id="KW-0752">Steroid biosynthesis</keyword>
<feature type="domain" description="Nudix hydrolase" evidence="15">
    <location>
        <begin position="64"/>
        <end position="213"/>
    </location>
</feature>
<evidence type="ECO:0000256" key="5">
    <source>
        <dbReference type="ARBA" id="ARBA00007579"/>
    </source>
</evidence>
<protein>
    <recommendedName>
        <fullName evidence="6">isopentenyl-diphosphate Delta-isomerase</fullName>
        <ecNumber evidence="6">5.3.3.2</ecNumber>
    </recommendedName>
</protein>
<keyword evidence="12" id="KW-0443">Lipid metabolism</keyword>
<reference evidence="16" key="1">
    <citation type="journal article" date="2020" name="G3 (Bethesda)">
        <title>High-Quality Assemblies for Three Invasive Social Wasps from the &lt;i&gt;Vespula&lt;/i&gt; Genus.</title>
        <authorList>
            <person name="Harrop T.W.R."/>
            <person name="Guhlin J."/>
            <person name="McLaughlin G.M."/>
            <person name="Permina E."/>
            <person name="Stockwell P."/>
            <person name="Gilligan J."/>
            <person name="Le Lec M.F."/>
            <person name="Gruber M.A.M."/>
            <person name="Quinn O."/>
            <person name="Lovegrove M."/>
            <person name="Duncan E.J."/>
            <person name="Remnant E.J."/>
            <person name="Van Eeckhoven J."/>
            <person name="Graham B."/>
            <person name="Knapp R.A."/>
            <person name="Langford K.W."/>
            <person name="Kronenberg Z."/>
            <person name="Press M.O."/>
            <person name="Eacker S.M."/>
            <person name="Wilson-Rankin E.E."/>
            <person name="Purcell J."/>
            <person name="Lester P.J."/>
            <person name="Dearden P.K."/>
        </authorList>
    </citation>
    <scope>NUCLEOTIDE SEQUENCE</scope>
    <source>
        <strain evidence="16">Linc-1</strain>
    </source>
</reference>
<keyword evidence="9" id="KW-1207">Sterol metabolism</keyword>
<dbReference type="NCBIfam" id="TIGR02150">
    <property type="entry name" value="IPP_isom_1"/>
    <property type="match status" value="1"/>
</dbReference>
<dbReference type="Gene3D" id="3.90.79.10">
    <property type="entry name" value="Nucleoside Triphosphate Pyrophosphohydrolase"/>
    <property type="match status" value="1"/>
</dbReference>
<dbReference type="EC" id="5.3.3.2" evidence="6"/>
<dbReference type="InterPro" id="IPR011876">
    <property type="entry name" value="IsopentenylPP_isomerase_typ1"/>
</dbReference>
<dbReference type="InterPro" id="IPR015797">
    <property type="entry name" value="NUDIX_hydrolase-like_dom_sf"/>
</dbReference>
<organism evidence="16 17">
    <name type="scientific">Vespula germanica</name>
    <name type="common">German yellow jacket</name>
    <name type="synonym">Paravespula germanica</name>
    <dbReference type="NCBI Taxonomy" id="30212"/>
    <lineage>
        <taxon>Eukaryota</taxon>
        <taxon>Metazoa</taxon>
        <taxon>Ecdysozoa</taxon>
        <taxon>Arthropoda</taxon>
        <taxon>Hexapoda</taxon>
        <taxon>Insecta</taxon>
        <taxon>Pterygota</taxon>
        <taxon>Neoptera</taxon>
        <taxon>Endopterygota</taxon>
        <taxon>Hymenoptera</taxon>
        <taxon>Apocrita</taxon>
        <taxon>Aculeata</taxon>
        <taxon>Vespoidea</taxon>
        <taxon>Vespidae</taxon>
        <taxon>Vespinae</taxon>
        <taxon>Vespula</taxon>
    </lineage>
</organism>
<proteinExistence type="inferred from homology"/>
<dbReference type="GO" id="GO:0004452">
    <property type="term" value="F:isopentenyl-diphosphate delta-isomerase activity"/>
    <property type="evidence" value="ECO:0007669"/>
    <property type="project" value="UniProtKB-EC"/>
</dbReference>
<evidence type="ECO:0000256" key="13">
    <source>
        <dbReference type="ARBA" id="ARBA00023229"/>
    </source>
</evidence>
<comment type="cofactor">
    <cofactor evidence="2">
        <name>Mg(2+)</name>
        <dbReference type="ChEBI" id="CHEBI:18420"/>
    </cofactor>
</comment>
<name>A0A834JTP3_VESGE</name>
<dbReference type="InterPro" id="IPR000086">
    <property type="entry name" value="NUDIX_hydrolase_dom"/>
</dbReference>
<dbReference type="PANTHER" id="PTHR10885:SF0">
    <property type="entry name" value="ISOPENTENYL-DIPHOSPHATE DELTA-ISOMERASE"/>
    <property type="match status" value="1"/>
</dbReference>
<keyword evidence="7" id="KW-0444">Lipid biosynthesis</keyword>
<dbReference type="Proteomes" id="UP000617340">
    <property type="component" value="Unassembled WGS sequence"/>
</dbReference>
<evidence type="ECO:0000256" key="4">
    <source>
        <dbReference type="ARBA" id="ARBA00004826"/>
    </source>
</evidence>
<evidence type="ECO:0000256" key="9">
    <source>
        <dbReference type="ARBA" id="ARBA00022778"/>
    </source>
</evidence>
<evidence type="ECO:0000256" key="3">
    <source>
        <dbReference type="ARBA" id="ARBA00003951"/>
    </source>
</evidence>
<evidence type="ECO:0000256" key="8">
    <source>
        <dbReference type="ARBA" id="ARBA00022723"/>
    </source>
</evidence>
<evidence type="ECO:0000313" key="17">
    <source>
        <dbReference type="Proteomes" id="UP000617340"/>
    </source>
</evidence>
<evidence type="ECO:0000256" key="1">
    <source>
        <dbReference type="ARBA" id="ARBA00000374"/>
    </source>
</evidence>
<dbReference type="SUPFAM" id="SSF55811">
    <property type="entry name" value="Nudix"/>
    <property type="match status" value="1"/>
</dbReference>
<dbReference type="PANTHER" id="PTHR10885">
    <property type="entry name" value="ISOPENTENYL-DIPHOSPHATE DELTA-ISOMERASE"/>
    <property type="match status" value="1"/>
</dbReference>
<comment type="similarity">
    <text evidence="5">Belongs to the IPP isomerase type 1 family.</text>
</comment>
<keyword evidence="13" id="KW-0414">Isoprene biosynthesis</keyword>
<dbReference type="GO" id="GO:0006695">
    <property type="term" value="P:cholesterol biosynthetic process"/>
    <property type="evidence" value="ECO:0007669"/>
    <property type="project" value="UniProtKB-KW"/>
</dbReference>
<comment type="function">
    <text evidence="3">Catalyzes the 1,3-allylic rearrangement of the homoallylic substrate isopentenyl (IPP) to its highly electrophilic allylic isomer, dimethylallyl diphosphate (DMAPP).</text>
</comment>
<keyword evidence="9" id="KW-0153">Cholesterol metabolism</keyword>
<keyword evidence="9" id="KW-0152">Cholesterol biosynthesis</keyword>
<dbReference type="UniPathway" id="UPA00059">
    <property type="reaction ID" value="UER00104"/>
</dbReference>
<dbReference type="EMBL" id="JACSDZ010000010">
    <property type="protein sequence ID" value="KAF7393940.1"/>
    <property type="molecule type" value="Genomic_DNA"/>
</dbReference>
<dbReference type="CDD" id="cd02885">
    <property type="entry name" value="NUDIX_IPP_Isomerase"/>
    <property type="match status" value="1"/>
</dbReference>
<dbReference type="GO" id="GO:0046872">
    <property type="term" value="F:metal ion binding"/>
    <property type="evidence" value="ECO:0007669"/>
    <property type="project" value="UniProtKB-KW"/>
</dbReference>